<dbReference type="AlphaFoldDB" id="A0A5D4M3L8"/>
<sequence>MEKLYRLPEEVKHPFFYMETDALVSIDDENADPLQPVFCYEILFYNNVSLSVIPWEEPFSIKKAEETWTELREQLNGVFAARTSDEVKVLMNKAAAHFIMYLFWTNEKPANPLKWKEELEVLSVKPVNVRERLEFVLNQPSLFHSYKQLDQLFIEQIKQFAKAQAVRKHRK</sequence>
<dbReference type="InterPro" id="IPR048427">
    <property type="entry name" value="YpoC"/>
</dbReference>
<dbReference type="RefSeq" id="WP_187444502.1">
    <property type="nucleotide sequence ID" value="NZ_VTEG01000026.1"/>
</dbReference>
<dbReference type="Pfam" id="PF21747">
    <property type="entry name" value="YpoC"/>
    <property type="match status" value="1"/>
</dbReference>
<organism evidence="2 3">
    <name type="scientific">Rossellomorea vietnamensis</name>
    <dbReference type="NCBI Taxonomy" id="218284"/>
    <lineage>
        <taxon>Bacteria</taxon>
        <taxon>Bacillati</taxon>
        <taxon>Bacillota</taxon>
        <taxon>Bacilli</taxon>
        <taxon>Bacillales</taxon>
        <taxon>Bacillaceae</taxon>
        <taxon>Rossellomorea</taxon>
    </lineage>
</organism>
<evidence type="ECO:0000313" key="2">
    <source>
        <dbReference type="EMBL" id="TYR96097.1"/>
    </source>
</evidence>
<evidence type="ECO:0000313" key="3">
    <source>
        <dbReference type="Proteomes" id="UP000325182"/>
    </source>
</evidence>
<dbReference type="EMBL" id="VTEG01000026">
    <property type="protein sequence ID" value="TYR96097.1"/>
    <property type="molecule type" value="Genomic_DNA"/>
</dbReference>
<reference evidence="2 3" key="1">
    <citation type="submission" date="2019-08" db="EMBL/GenBank/DDBJ databases">
        <title>Bacillus genomes from the desert of Cuatro Cienegas, Coahuila.</title>
        <authorList>
            <person name="Olmedo-Alvarez G."/>
        </authorList>
    </citation>
    <scope>NUCLEOTIDE SEQUENCE [LARGE SCALE GENOMIC DNA]</scope>
    <source>
        <strain evidence="2 3">CH128b_4D</strain>
    </source>
</reference>
<dbReference type="Proteomes" id="UP000325182">
    <property type="component" value="Unassembled WGS sequence"/>
</dbReference>
<accession>A0A5D4M3L8</accession>
<name>A0A5D4M3L8_9BACI</name>
<gene>
    <name evidence="2" type="ORF">FZC84_20835</name>
</gene>
<feature type="domain" description="YpoC-like" evidence="1">
    <location>
        <begin position="61"/>
        <end position="168"/>
    </location>
</feature>
<protein>
    <recommendedName>
        <fullName evidence="1">YpoC-like domain-containing protein</fullName>
    </recommendedName>
</protein>
<comment type="caution">
    <text evidence="2">The sequence shown here is derived from an EMBL/GenBank/DDBJ whole genome shotgun (WGS) entry which is preliminary data.</text>
</comment>
<proteinExistence type="predicted"/>
<evidence type="ECO:0000259" key="1">
    <source>
        <dbReference type="Pfam" id="PF21747"/>
    </source>
</evidence>